<dbReference type="PaxDb" id="2903-EOD30164"/>
<dbReference type="EnsemblProtists" id="EOD30164">
    <property type="protein sequence ID" value="EOD30164"/>
    <property type="gene ID" value="EMIHUDRAFT_434562"/>
</dbReference>
<name>A0A0D3K329_EMIH1</name>
<evidence type="ECO:0000313" key="2">
    <source>
        <dbReference type="EnsemblProtists" id="EOD30164"/>
    </source>
</evidence>
<sequence>MTQRGQAAAVIRQVTRVLEEERRGAHFQHRSGEFSLLTPDERNTRRMWGELSSCVGPTFGSLLLTVARAKVHYRMGSYKHLEDLDDVAAKHYKIAHDLLQGVVDAQGLDDEGKATQAEAKRVIGHVHCEWAMALQDMKQYAAAVEHYKAGHAVDKKTHGWVGKVVDVNNPGKYGIPECESLQAAQPGADVAVVGERSREQKDAEGRKRAIDLEAGGGGGASTRTAVRGGETPRKRSRTHEAQLEERVVTARSVTDADIDRRSKAIMQPVFDEWMNGNLSEAELPRRKEAARAQALAEHGPRSKLDAAFAKYTAAAKARAEAEEQEAAAEAALYEALAPLERSGSSSGGAASSSGVIRR</sequence>
<keyword evidence="3" id="KW-1185">Reference proteome</keyword>
<protein>
    <recommendedName>
        <fullName evidence="4">BRO1 domain-containing protein</fullName>
    </recommendedName>
</protein>
<feature type="region of interest" description="Disordered" evidence="1">
    <location>
        <begin position="339"/>
        <end position="358"/>
    </location>
</feature>
<reference evidence="3" key="1">
    <citation type="journal article" date="2013" name="Nature">
        <title>Pan genome of the phytoplankton Emiliania underpins its global distribution.</title>
        <authorList>
            <person name="Read B.A."/>
            <person name="Kegel J."/>
            <person name="Klute M.J."/>
            <person name="Kuo A."/>
            <person name="Lefebvre S.C."/>
            <person name="Maumus F."/>
            <person name="Mayer C."/>
            <person name="Miller J."/>
            <person name="Monier A."/>
            <person name="Salamov A."/>
            <person name="Young J."/>
            <person name="Aguilar M."/>
            <person name="Claverie J.M."/>
            <person name="Frickenhaus S."/>
            <person name="Gonzalez K."/>
            <person name="Herman E.K."/>
            <person name="Lin Y.C."/>
            <person name="Napier J."/>
            <person name="Ogata H."/>
            <person name="Sarno A.F."/>
            <person name="Shmutz J."/>
            <person name="Schroeder D."/>
            <person name="de Vargas C."/>
            <person name="Verret F."/>
            <person name="von Dassow P."/>
            <person name="Valentin K."/>
            <person name="Van de Peer Y."/>
            <person name="Wheeler G."/>
            <person name="Dacks J.B."/>
            <person name="Delwiche C.F."/>
            <person name="Dyhrman S.T."/>
            <person name="Glockner G."/>
            <person name="John U."/>
            <person name="Richards T."/>
            <person name="Worden A.Z."/>
            <person name="Zhang X."/>
            <person name="Grigoriev I.V."/>
            <person name="Allen A.E."/>
            <person name="Bidle K."/>
            <person name="Borodovsky M."/>
            <person name="Bowler C."/>
            <person name="Brownlee C."/>
            <person name="Cock J.M."/>
            <person name="Elias M."/>
            <person name="Gladyshev V.N."/>
            <person name="Groth M."/>
            <person name="Guda C."/>
            <person name="Hadaegh A."/>
            <person name="Iglesias-Rodriguez M.D."/>
            <person name="Jenkins J."/>
            <person name="Jones B.M."/>
            <person name="Lawson T."/>
            <person name="Leese F."/>
            <person name="Lindquist E."/>
            <person name="Lobanov A."/>
            <person name="Lomsadze A."/>
            <person name="Malik S.B."/>
            <person name="Marsh M.E."/>
            <person name="Mackinder L."/>
            <person name="Mock T."/>
            <person name="Mueller-Roeber B."/>
            <person name="Pagarete A."/>
            <person name="Parker M."/>
            <person name="Probert I."/>
            <person name="Quesneville H."/>
            <person name="Raines C."/>
            <person name="Rensing S.A."/>
            <person name="Riano-Pachon D.M."/>
            <person name="Richier S."/>
            <person name="Rokitta S."/>
            <person name="Shiraiwa Y."/>
            <person name="Soanes D.M."/>
            <person name="van der Giezen M."/>
            <person name="Wahlund T.M."/>
            <person name="Williams B."/>
            <person name="Wilson W."/>
            <person name="Wolfe G."/>
            <person name="Wurch L.L."/>
        </authorList>
    </citation>
    <scope>NUCLEOTIDE SEQUENCE</scope>
</reference>
<evidence type="ECO:0000313" key="3">
    <source>
        <dbReference type="Proteomes" id="UP000013827"/>
    </source>
</evidence>
<feature type="compositionally biased region" description="Basic and acidic residues" evidence="1">
    <location>
        <begin position="230"/>
        <end position="239"/>
    </location>
</feature>
<reference evidence="2" key="2">
    <citation type="submission" date="2024-10" db="UniProtKB">
        <authorList>
            <consortium name="EnsemblProtists"/>
        </authorList>
    </citation>
    <scope>IDENTIFICATION</scope>
</reference>
<dbReference type="KEGG" id="ehx:EMIHUDRAFT_434562"/>
<feature type="compositionally biased region" description="Basic and acidic residues" evidence="1">
    <location>
        <begin position="196"/>
        <end position="211"/>
    </location>
</feature>
<accession>A0A0D3K329</accession>
<organism evidence="2 3">
    <name type="scientific">Emiliania huxleyi (strain CCMP1516)</name>
    <dbReference type="NCBI Taxonomy" id="280463"/>
    <lineage>
        <taxon>Eukaryota</taxon>
        <taxon>Haptista</taxon>
        <taxon>Haptophyta</taxon>
        <taxon>Prymnesiophyceae</taxon>
        <taxon>Isochrysidales</taxon>
        <taxon>Noelaerhabdaceae</taxon>
        <taxon>Emiliania</taxon>
    </lineage>
</organism>
<feature type="region of interest" description="Disordered" evidence="1">
    <location>
        <begin position="196"/>
        <end position="239"/>
    </location>
</feature>
<dbReference type="Proteomes" id="UP000013827">
    <property type="component" value="Unassembled WGS sequence"/>
</dbReference>
<evidence type="ECO:0008006" key="4">
    <source>
        <dbReference type="Google" id="ProtNLM"/>
    </source>
</evidence>
<dbReference type="RefSeq" id="XP_005782593.1">
    <property type="nucleotide sequence ID" value="XM_005782536.1"/>
</dbReference>
<dbReference type="HOGENOM" id="CLU_774870_0_0_1"/>
<proteinExistence type="predicted"/>
<dbReference type="GeneID" id="17275438"/>
<evidence type="ECO:0000256" key="1">
    <source>
        <dbReference type="SAM" id="MobiDB-lite"/>
    </source>
</evidence>
<dbReference type="AlphaFoldDB" id="A0A0D3K329"/>